<gene>
    <name evidence="1" type="ORF">S01H4_16882</name>
</gene>
<dbReference type="AlphaFoldDB" id="X0ZB16"/>
<organism evidence="1">
    <name type="scientific">marine sediment metagenome</name>
    <dbReference type="NCBI Taxonomy" id="412755"/>
    <lineage>
        <taxon>unclassified sequences</taxon>
        <taxon>metagenomes</taxon>
        <taxon>ecological metagenomes</taxon>
    </lineage>
</organism>
<protein>
    <submittedName>
        <fullName evidence="1">Uncharacterized protein</fullName>
    </submittedName>
</protein>
<proteinExistence type="predicted"/>
<evidence type="ECO:0000313" key="1">
    <source>
        <dbReference type="EMBL" id="GAG57598.1"/>
    </source>
</evidence>
<accession>X0ZB16</accession>
<dbReference type="Gene3D" id="3.20.20.70">
    <property type="entry name" value="Aldolase class I"/>
    <property type="match status" value="1"/>
</dbReference>
<sequence>TLVATGTLGSIRLWKNKYALSKGLVRNKDEKIAEEKARVDHRTAISKEELAEELRKDAYAAFAAYKGDMDNGAVLLGQSIGLINQLESVSDIIETVIKDAEKALIFENLCSWAFVMLTLHW</sequence>
<comment type="caution">
    <text evidence="1">The sequence shown here is derived from an EMBL/GenBank/DDBJ whole genome shotgun (WGS) entry which is preliminary data.</text>
</comment>
<feature type="non-terminal residue" evidence="1">
    <location>
        <position position="1"/>
    </location>
</feature>
<dbReference type="InterPro" id="IPR013785">
    <property type="entry name" value="Aldolase_TIM"/>
</dbReference>
<name>X0ZB16_9ZZZZ</name>
<reference evidence="1" key="1">
    <citation type="journal article" date="2014" name="Front. Microbiol.">
        <title>High frequency of phylogenetically diverse reductive dehalogenase-homologous genes in deep subseafloor sedimentary metagenomes.</title>
        <authorList>
            <person name="Kawai M."/>
            <person name="Futagami T."/>
            <person name="Toyoda A."/>
            <person name="Takaki Y."/>
            <person name="Nishi S."/>
            <person name="Hori S."/>
            <person name="Arai W."/>
            <person name="Tsubouchi T."/>
            <person name="Morono Y."/>
            <person name="Uchiyama I."/>
            <person name="Ito T."/>
            <person name="Fujiyama A."/>
            <person name="Inagaki F."/>
            <person name="Takami H."/>
        </authorList>
    </citation>
    <scope>NUCLEOTIDE SEQUENCE</scope>
    <source>
        <strain evidence="1">Expedition CK06-06</strain>
    </source>
</reference>
<dbReference type="EMBL" id="BART01007418">
    <property type="protein sequence ID" value="GAG57598.1"/>
    <property type="molecule type" value="Genomic_DNA"/>
</dbReference>